<sequence>MSLSTTLPGISPPTQQMWNQSTQREAEPRERREGGGAAVLQHTRRWRRWGRCGRDDPAALNGPLVPHRCVAARMHTPREELLLQWRGYKFAAKARRWSPLQRPAAPVAACSPE</sequence>
<organism evidence="2">
    <name type="scientific">Setaria italica</name>
    <name type="common">Foxtail millet</name>
    <name type="synonym">Panicum italicum</name>
    <dbReference type="NCBI Taxonomy" id="4555"/>
    <lineage>
        <taxon>Eukaryota</taxon>
        <taxon>Viridiplantae</taxon>
        <taxon>Streptophyta</taxon>
        <taxon>Embryophyta</taxon>
        <taxon>Tracheophyta</taxon>
        <taxon>Spermatophyta</taxon>
        <taxon>Magnoliopsida</taxon>
        <taxon>Liliopsida</taxon>
        <taxon>Poales</taxon>
        <taxon>Poaceae</taxon>
        <taxon>PACMAD clade</taxon>
        <taxon>Panicoideae</taxon>
        <taxon>Panicodae</taxon>
        <taxon>Paniceae</taxon>
        <taxon>Cenchrinae</taxon>
        <taxon>Setaria</taxon>
    </lineage>
</organism>
<dbReference type="AlphaFoldDB" id="A0A368S5Z7"/>
<reference evidence="2" key="1">
    <citation type="journal article" date="2012" name="Nat. Biotechnol.">
        <title>Reference genome sequence of the model plant Setaria.</title>
        <authorList>
            <person name="Bennetzen J.L."/>
            <person name="Schmutz J."/>
            <person name="Wang H."/>
            <person name="Percifield R."/>
            <person name="Hawkins J."/>
            <person name="Pontaroli A.C."/>
            <person name="Estep M."/>
            <person name="Feng L."/>
            <person name="Vaughn J.N."/>
            <person name="Grimwood J."/>
            <person name="Jenkins J."/>
            <person name="Barry K."/>
            <person name="Lindquist E."/>
            <person name="Hellsten U."/>
            <person name="Deshpande S."/>
            <person name="Wang X."/>
            <person name="Wu X."/>
            <person name="Mitros T."/>
            <person name="Triplett J."/>
            <person name="Yang X."/>
            <person name="Ye C.Y."/>
            <person name="Mauro-Herrera M."/>
            <person name="Wang L."/>
            <person name="Li P."/>
            <person name="Sharma M."/>
            <person name="Sharma R."/>
            <person name="Ronald P.C."/>
            <person name="Panaud O."/>
            <person name="Kellogg E.A."/>
            <person name="Brutnell T.P."/>
            <person name="Doust A.N."/>
            <person name="Tuskan G.A."/>
            <person name="Rokhsar D."/>
            <person name="Devos K.M."/>
        </authorList>
    </citation>
    <scope>NUCLEOTIDE SEQUENCE [LARGE SCALE GENOMIC DNA]</scope>
    <source>
        <strain evidence="2">Yugu1</strain>
    </source>
</reference>
<gene>
    <name evidence="2" type="ORF">SETIT_8G096100v2</name>
</gene>
<feature type="region of interest" description="Disordered" evidence="1">
    <location>
        <begin position="1"/>
        <end position="39"/>
    </location>
</feature>
<protein>
    <submittedName>
        <fullName evidence="2">Uncharacterized protein</fullName>
    </submittedName>
</protein>
<evidence type="ECO:0000256" key="1">
    <source>
        <dbReference type="SAM" id="MobiDB-lite"/>
    </source>
</evidence>
<proteinExistence type="predicted"/>
<feature type="compositionally biased region" description="Polar residues" evidence="1">
    <location>
        <begin position="1"/>
        <end position="23"/>
    </location>
</feature>
<evidence type="ECO:0000313" key="2">
    <source>
        <dbReference type="EMBL" id="RCV37859.1"/>
    </source>
</evidence>
<name>A0A368S5Z7_SETIT</name>
<dbReference type="EMBL" id="CM003535">
    <property type="protein sequence ID" value="RCV37859.1"/>
    <property type="molecule type" value="Genomic_DNA"/>
</dbReference>
<reference evidence="2" key="2">
    <citation type="submission" date="2015-07" db="EMBL/GenBank/DDBJ databases">
        <authorList>
            <person name="Noorani M."/>
        </authorList>
    </citation>
    <scope>NUCLEOTIDE SEQUENCE</scope>
    <source>
        <strain evidence="2">Yugu1</strain>
    </source>
</reference>
<accession>A0A368S5Z7</accession>
<feature type="compositionally biased region" description="Basic and acidic residues" evidence="1">
    <location>
        <begin position="24"/>
        <end position="34"/>
    </location>
</feature>